<evidence type="ECO:0000313" key="3">
    <source>
        <dbReference type="Proteomes" id="UP000438429"/>
    </source>
</evidence>
<accession>A0A6A4S3C1</accession>
<feature type="chain" id="PRO_5025459996" evidence="1">
    <location>
        <begin position="32"/>
        <end position="69"/>
    </location>
</feature>
<dbReference type="EMBL" id="VEVO01000020">
    <property type="protein sequence ID" value="KAF0025671.1"/>
    <property type="molecule type" value="Genomic_DNA"/>
</dbReference>
<feature type="signal peptide" evidence="1">
    <location>
        <begin position="1"/>
        <end position="31"/>
    </location>
</feature>
<evidence type="ECO:0000313" key="2">
    <source>
        <dbReference type="EMBL" id="KAF0025671.1"/>
    </source>
</evidence>
<evidence type="ECO:0000256" key="1">
    <source>
        <dbReference type="SAM" id="SignalP"/>
    </source>
</evidence>
<protein>
    <submittedName>
        <fullName evidence="2">Uncharacterized protein</fullName>
    </submittedName>
</protein>
<name>A0A6A4S3C1_SCOMX</name>
<gene>
    <name evidence="2" type="ORF">F2P81_022552</name>
</gene>
<keyword evidence="1" id="KW-0732">Signal</keyword>
<comment type="caution">
    <text evidence="2">The sequence shown here is derived from an EMBL/GenBank/DDBJ whole genome shotgun (WGS) entry which is preliminary data.</text>
</comment>
<organism evidence="2 3">
    <name type="scientific">Scophthalmus maximus</name>
    <name type="common">Turbot</name>
    <name type="synonym">Psetta maxima</name>
    <dbReference type="NCBI Taxonomy" id="52904"/>
    <lineage>
        <taxon>Eukaryota</taxon>
        <taxon>Metazoa</taxon>
        <taxon>Chordata</taxon>
        <taxon>Craniata</taxon>
        <taxon>Vertebrata</taxon>
        <taxon>Euteleostomi</taxon>
        <taxon>Actinopterygii</taxon>
        <taxon>Neopterygii</taxon>
        <taxon>Teleostei</taxon>
        <taxon>Neoteleostei</taxon>
        <taxon>Acanthomorphata</taxon>
        <taxon>Carangaria</taxon>
        <taxon>Pleuronectiformes</taxon>
        <taxon>Pleuronectoidei</taxon>
        <taxon>Scophthalmidae</taxon>
        <taxon>Scophthalmus</taxon>
    </lineage>
</organism>
<proteinExistence type="predicted"/>
<sequence length="69" mass="7288">MRLAPCAPCPISSSTDLLVVLLLGLEAVVNGLEPQVDVGEIVEPLLSDRPTDRQLLRAHSAVSGGDARR</sequence>
<dbReference type="AlphaFoldDB" id="A0A6A4S3C1"/>
<dbReference type="Proteomes" id="UP000438429">
    <property type="component" value="Unassembled WGS sequence"/>
</dbReference>
<reference evidence="2 3" key="1">
    <citation type="submission" date="2019-06" db="EMBL/GenBank/DDBJ databases">
        <title>Draft genomes of female and male turbot (Scophthalmus maximus).</title>
        <authorList>
            <person name="Xu H."/>
            <person name="Xu X.-W."/>
            <person name="Shao C."/>
            <person name="Chen S."/>
        </authorList>
    </citation>
    <scope>NUCLEOTIDE SEQUENCE [LARGE SCALE GENOMIC DNA]</scope>
    <source>
        <strain evidence="2">Ysfricsl-2016a</strain>
        <tissue evidence="2">Blood</tissue>
    </source>
</reference>